<dbReference type="GO" id="GO:0016747">
    <property type="term" value="F:acyltransferase activity, transferring groups other than amino-acyl groups"/>
    <property type="evidence" value="ECO:0007669"/>
    <property type="project" value="InterPro"/>
</dbReference>
<accession>A0A084JHA2</accession>
<dbReference type="PANTHER" id="PTHR39173">
    <property type="entry name" value="ACETYLTRANSFERASE"/>
    <property type="match status" value="1"/>
</dbReference>
<dbReference type="SUPFAM" id="SSF55729">
    <property type="entry name" value="Acyl-CoA N-acyltransferases (Nat)"/>
    <property type="match status" value="1"/>
</dbReference>
<feature type="domain" description="N-acetyltransferase" evidence="1">
    <location>
        <begin position="1"/>
        <end position="173"/>
    </location>
</feature>
<dbReference type="Proteomes" id="UP000028542">
    <property type="component" value="Unassembled WGS sequence"/>
</dbReference>
<keyword evidence="3" id="KW-1185">Reference proteome</keyword>
<protein>
    <recommendedName>
        <fullName evidence="1">N-acetyltransferase domain-containing protein</fullName>
    </recommendedName>
</protein>
<proteinExistence type="predicted"/>
<dbReference type="eggNOG" id="COG3981">
    <property type="taxonomic scope" value="Bacteria"/>
</dbReference>
<reference evidence="2 3" key="1">
    <citation type="submission" date="2014-07" db="EMBL/GenBank/DDBJ databases">
        <title>Draft genome of Clostridium sulfidigenes 113A isolated from sediments associated with methane hydrate from Krishna Godavari basin.</title>
        <authorList>
            <person name="Honkalas V.S."/>
            <person name="Dabir A.P."/>
            <person name="Arora P."/>
            <person name="Dhakephalkar P.K."/>
        </authorList>
    </citation>
    <scope>NUCLEOTIDE SEQUENCE [LARGE SCALE GENOMIC DNA]</scope>
    <source>
        <strain evidence="2 3">113A</strain>
    </source>
</reference>
<organism evidence="2 3">
    <name type="scientific">Clostridium sulfidigenes</name>
    <dbReference type="NCBI Taxonomy" id="318464"/>
    <lineage>
        <taxon>Bacteria</taxon>
        <taxon>Bacillati</taxon>
        <taxon>Bacillota</taxon>
        <taxon>Clostridia</taxon>
        <taxon>Eubacteriales</taxon>
        <taxon>Clostridiaceae</taxon>
        <taxon>Clostridium</taxon>
    </lineage>
</organism>
<dbReference type="Pfam" id="PF00583">
    <property type="entry name" value="Acetyltransf_1"/>
    <property type="match status" value="1"/>
</dbReference>
<evidence type="ECO:0000313" key="2">
    <source>
        <dbReference type="EMBL" id="KEZ88336.1"/>
    </source>
</evidence>
<comment type="caution">
    <text evidence="2">The sequence shown here is derived from an EMBL/GenBank/DDBJ whole genome shotgun (WGS) entry which is preliminary data.</text>
</comment>
<dbReference type="AlphaFoldDB" id="A0A084JHA2"/>
<dbReference type="PROSITE" id="PS51186">
    <property type="entry name" value="GNAT"/>
    <property type="match status" value="1"/>
</dbReference>
<evidence type="ECO:0000259" key="1">
    <source>
        <dbReference type="PROSITE" id="PS51186"/>
    </source>
</evidence>
<sequence length="173" mass="20506">MMIDLVQPELYLEEKFIEMLNDYNKNEEDVIDRRYSRANYDFKSYLDYLKKREKGVNLEVGHVASSEWWLLNENKDILGTVRLRYEINETNYEEGGHIGYDISPRYRRKGYGKLILNLILEKARVLGHRTVLVTCDFDNIGSKKIIEYNGGRLENTVISKESGKEVLRYWIEL</sequence>
<dbReference type="InterPro" id="IPR016181">
    <property type="entry name" value="Acyl_CoA_acyltransferase"/>
</dbReference>
<dbReference type="PANTHER" id="PTHR39173:SF1">
    <property type="entry name" value="ACETYLTRANSFERASE"/>
    <property type="match status" value="1"/>
</dbReference>
<dbReference type="RefSeq" id="WP_035129849.1">
    <property type="nucleotide sequence ID" value="NZ_JPMD01000003.1"/>
</dbReference>
<dbReference type="InterPro" id="IPR000182">
    <property type="entry name" value="GNAT_dom"/>
</dbReference>
<dbReference type="EMBL" id="JPMD01000003">
    <property type="protein sequence ID" value="KEZ88336.1"/>
    <property type="molecule type" value="Genomic_DNA"/>
</dbReference>
<evidence type="ECO:0000313" key="3">
    <source>
        <dbReference type="Proteomes" id="UP000028542"/>
    </source>
</evidence>
<dbReference type="CDD" id="cd04301">
    <property type="entry name" value="NAT_SF"/>
    <property type="match status" value="1"/>
</dbReference>
<dbReference type="Gene3D" id="3.40.630.30">
    <property type="match status" value="1"/>
</dbReference>
<gene>
    <name evidence="2" type="ORF">IO99_02700</name>
</gene>
<name>A0A084JHA2_9CLOT</name>
<dbReference type="STRING" id="318464.IO99_02700"/>